<evidence type="ECO:0000313" key="1">
    <source>
        <dbReference type="EMBL" id="KAI4301603.1"/>
    </source>
</evidence>
<dbReference type="Proteomes" id="UP000828941">
    <property type="component" value="Chromosome 13"/>
</dbReference>
<accession>A0ACB9KXI8</accession>
<keyword evidence="2" id="KW-1185">Reference proteome</keyword>
<name>A0ACB9KXI8_BAUVA</name>
<gene>
    <name evidence="1" type="ORF">L6164_034865</name>
</gene>
<reference evidence="1 2" key="1">
    <citation type="journal article" date="2022" name="DNA Res.">
        <title>Chromosomal-level genome assembly of the orchid tree Bauhinia variegata (Leguminosae; Cercidoideae) supports the allotetraploid origin hypothesis of Bauhinia.</title>
        <authorList>
            <person name="Zhong Y."/>
            <person name="Chen Y."/>
            <person name="Zheng D."/>
            <person name="Pang J."/>
            <person name="Liu Y."/>
            <person name="Luo S."/>
            <person name="Meng S."/>
            <person name="Qian L."/>
            <person name="Wei D."/>
            <person name="Dai S."/>
            <person name="Zhou R."/>
        </authorList>
    </citation>
    <scope>NUCLEOTIDE SEQUENCE [LARGE SCALE GENOMIC DNA]</scope>
    <source>
        <strain evidence="1">BV-YZ2020</strain>
    </source>
</reference>
<dbReference type="EMBL" id="CM039438">
    <property type="protein sequence ID" value="KAI4301603.1"/>
    <property type="molecule type" value="Genomic_DNA"/>
</dbReference>
<protein>
    <submittedName>
        <fullName evidence="1">Uncharacterized protein</fullName>
    </submittedName>
</protein>
<sequence length="798" mass="89777">MGVEAHQSWHDKPTSDCRSFGSNIHPSSQSRKISIGVLVDSAANTRYGATKQDQVIMPNTERVTSKTGTFSGEKSKIKGLTAPFNKKQTGGPEEVKCSRIARSLYQRASTSETIRANLMEKSNLLVSSGRQDKPDEVESAPAKYSVQQCSKHTSVFNSGDSNQKLDGFPSKGEEMKDATERVEEFTFETAQEVIESDKAKREGKINNKENRTENLRTKLCEILGTTASPRIQCSGSQICNMDKESLLPEQRLEKSDRFVKARQNSDTIETDSENPDHTNKRPITRSLSRKRASTKIRPTKRKRDPPSREKYQEKNTFHFEERWTAMESVFRDGGSSMYLRKKSNRESSRTGPLKICSPENDGGDKFCQENSKTDIRRHNGETFSLGNEMAGFQGCLSDHQKKFPQTVLFDQEKEFCQSPIISKTDQNGEREGSANGKQEEDRDTPVVEHASDRQDNLQSPSFRLTKPTLGSTSPGTPKTDQMVNAVSSPASSEKRFSLGAIRNLRTFQNMEPDCDRSRAPRLSSDMEELKDSLPIKSASFVKENEDEDGLSDSLSEEKKSAESQEVRVGPRERGSAEKQTSILYPIKRLRSHEGIKFSDNGPASPSSKGIGENNWIHEASEQNPKDGFSRAIELFALELGRLKNKLKSVTNQKTTEIFLCVVEETNAQLQNVHSQIQTDIGKLMSHSKSKRKRLETSFEDHQRQLRLIHDKFKEEVSLHLQDCRSTLEGLEADQIEIKGALEKQRVSHRKLISQVEAAVETQLNDSQRKITAIQESARGKLLQLKQVMAMCMKEGILN</sequence>
<comment type="caution">
    <text evidence="1">The sequence shown here is derived from an EMBL/GenBank/DDBJ whole genome shotgun (WGS) entry which is preliminary data.</text>
</comment>
<evidence type="ECO:0000313" key="2">
    <source>
        <dbReference type="Proteomes" id="UP000828941"/>
    </source>
</evidence>
<proteinExistence type="predicted"/>
<organism evidence="1 2">
    <name type="scientific">Bauhinia variegata</name>
    <name type="common">Purple orchid tree</name>
    <name type="synonym">Phanera variegata</name>
    <dbReference type="NCBI Taxonomy" id="167791"/>
    <lineage>
        <taxon>Eukaryota</taxon>
        <taxon>Viridiplantae</taxon>
        <taxon>Streptophyta</taxon>
        <taxon>Embryophyta</taxon>
        <taxon>Tracheophyta</taxon>
        <taxon>Spermatophyta</taxon>
        <taxon>Magnoliopsida</taxon>
        <taxon>eudicotyledons</taxon>
        <taxon>Gunneridae</taxon>
        <taxon>Pentapetalae</taxon>
        <taxon>rosids</taxon>
        <taxon>fabids</taxon>
        <taxon>Fabales</taxon>
        <taxon>Fabaceae</taxon>
        <taxon>Cercidoideae</taxon>
        <taxon>Cercideae</taxon>
        <taxon>Bauhiniinae</taxon>
        <taxon>Bauhinia</taxon>
    </lineage>
</organism>